<dbReference type="EMBL" id="WHVB01000003">
    <property type="protein sequence ID" value="KAF8485156.1"/>
    <property type="molecule type" value="Genomic_DNA"/>
</dbReference>
<gene>
    <name evidence="1" type="ORF">DFH94DRAFT_265819</name>
</gene>
<evidence type="ECO:0000313" key="2">
    <source>
        <dbReference type="Proteomes" id="UP000759537"/>
    </source>
</evidence>
<reference evidence="1" key="1">
    <citation type="submission" date="2019-10" db="EMBL/GenBank/DDBJ databases">
        <authorList>
            <consortium name="DOE Joint Genome Institute"/>
            <person name="Kuo A."/>
            <person name="Miyauchi S."/>
            <person name="Kiss E."/>
            <person name="Drula E."/>
            <person name="Kohler A."/>
            <person name="Sanchez-Garcia M."/>
            <person name="Andreopoulos B."/>
            <person name="Barry K.W."/>
            <person name="Bonito G."/>
            <person name="Buee M."/>
            <person name="Carver A."/>
            <person name="Chen C."/>
            <person name="Cichocki N."/>
            <person name="Clum A."/>
            <person name="Culley D."/>
            <person name="Crous P.W."/>
            <person name="Fauchery L."/>
            <person name="Girlanda M."/>
            <person name="Hayes R."/>
            <person name="Keri Z."/>
            <person name="LaButti K."/>
            <person name="Lipzen A."/>
            <person name="Lombard V."/>
            <person name="Magnuson J."/>
            <person name="Maillard F."/>
            <person name="Morin E."/>
            <person name="Murat C."/>
            <person name="Nolan M."/>
            <person name="Ohm R."/>
            <person name="Pangilinan J."/>
            <person name="Pereira M."/>
            <person name="Perotto S."/>
            <person name="Peter M."/>
            <person name="Riley R."/>
            <person name="Sitrit Y."/>
            <person name="Stielow B."/>
            <person name="Szollosi G."/>
            <person name="Zifcakova L."/>
            <person name="Stursova M."/>
            <person name="Spatafora J.W."/>
            <person name="Tedersoo L."/>
            <person name="Vaario L.-M."/>
            <person name="Yamada A."/>
            <person name="Yan M."/>
            <person name="Wang P."/>
            <person name="Xu J."/>
            <person name="Bruns T."/>
            <person name="Baldrian P."/>
            <person name="Vilgalys R."/>
            <person name="Henrissat B."/>
            <person name="Grigoriev I.V."/>
            <person name="Hibbett D."/>
            <person name="Nagy L.G."/>
            <person name="Martin F.M."/>
        </authorList>
    </citation>
    <scope>NUCLEOTIDE SEQUENCE</scope>
    <source>
        <strain evidence="1">Prilba</strain>
    </source>
</reference>
<dbReference type="Proteomes" id="UP000759537">
    <property type="component" value="Unassembled WGS sequence"/>
</dbReference>
<evidence type="ECO:0000313" key="1">
    <source>
        <dbReference type="EMBL" id="KAF8485156.1"/>
    </source>
</evidence>
<keyword evidence="2" id="KW-1185">Reference proteome</keyword>
<accession>A0A9P5N3K0</accession>
<dbReference type="AlphaFoldDB" id="A0A9P5N3K0"/>
<comment type="caution">
    <text evidence="1">The sequence shown here is derived from an EMBL/GenBank/DDBJ whole genome shotgun (WGS) entry which is preliminary data.</text>
</comment>
<organism evidence="1 2">
    <name type="scientific">Russula ochroleuca</name>
    <dbReference type="NCBI Taxonomy" id="152965"/>
    <lineage>
        <taxon>Eukaryota</taxon>
        <taxon>Fungi</taxon>
        <taxon>Dikarya</taxon>
        <taxon>Basidiomycota</taxon>
        <taxon>Agaricomycotina</taxon>
        <taxon>Agaricomycetes</taxon>
        <taxon>Russulales</taxon>
        <taxon>Russulaceae</taxon>
        <taxon>Russula</taxon>
    </lineage>
</organism>
<sequence length="93" mass="10360">MCFEPRTLKLPHRLLPISSILLQQSLALAIPRLRVSTPPIASAVVTYTLYISVTHKSRPQITSIPIGLPELHSRAQRSAASVHKWTARRTAKN</sequence>
<protein>
    <submittedName>
        <fullName evidence="1">Uncharacterized protein</fullName>
    </submittedName>
</protein>
<proteinExistence type="predicted"/>
<reference evidence="1" key="2">
    <citation type="journal article" date="2020" name="Nat. Commun.">
        <title>Large-scale genome sequencing of mycorrhizal fungi provides insights into the early evolution of symbiotic traits.</title>
        <authorList>
            <person name="Miyauchi S."/>
            <person name="Kiss E."/>
            <person name="Kuo A."/>
            <person name="Drula E."/>
            <person name="Kohler A."/>
            <person name="Sanchez-Garcia M."/>
            <person name="Morin E."/>
            <person name="Andreopoulos B."/>
            <person name="Barry K.W."/>
            <person name="Bonito G."/>
            <person name="Buee M."/>
            <person name="Carver A."/>
            <person name="Chen C."/>
            <person name="Cichocki N."/>
            <person name="Clum A."/>
            <person name="Culley D."/>
            <person name="Crous P.W."/>
            <person name="Fauchery L."/>
            <person name="Girlanda M."/>
            <person name="Hayes R.D."/>
            <person name="Keri Z."/>
            <person name="LaButti K."/>
            <person name="Lipzen A."/>
            <person name="Lombard V."/>
            <person name="Magnuson J."/>
            <person name="Maillard F."/>
            <person name="Murat C."/>
            <person name="Nolan M."/>
            <person name="Ohm R.A."/>
            <person name="Pangilinan J."/>
            <person name="Pereira M.F."/>
            <person name="Perotto S."/>
            <person name="Peter M."/>
            <person name="Pfister S."/>
            <person name="Riley R."/>
            <person name="Sitrit Y."/>
            <person name="Stielow J.B."/>
            <person name="Szollosi G."/>
            <person name="Zifcakova L."/>
            <person name="Stursova M."/>
            <person name="Spatafora J.W."/>
            <person name="Tedersoo L."/>
            <person name="Vaario L.M."/>
            <person name="Yamada A."/>
            <person name="Yan M."/>
            <person name="Wang P."/>
            <person name="Xu J."/>
            <person name="Bruns T."/>
            <person name="Baldrian P."/>
            <person name="Vilgalys R."/>
            <person name="Dunand C."/>
            <person name="Henrissat B."/>
            <person name="Grigoriev I.V."/>
            <person name="Hibbett D."/>
            <person name="Nagy L.G."/>
            <person name="Martin F.M."/>
        </authorList>
    </citation>
    <scope>NUCLEOTIDE SEQUENCE</scope>
    <source>
        <strain evidence="1">Prilba</strain>
    </source>
</reference>
<name>A0A9P5N3K0_9AGAM</name>